<organism evidence="1 2">
    <name type="scientific">Aureobasidium pullulans EXF-150</name>
    <dbReference type="NCBI Taxonomy" id="1043002"/>
    <lineage>
        <taxon>Eukaryota</taxon>
        <taxon>Fungi</taxon>
        <taxon>Dikarya</taxon>
        <taxon>Ascomycota</taxon>
        <taxon>Pezizomycotina</taxon>
        <taxon>Dothideomycetes</taxon>
        <taxon>Dothideomycetidae</taxon>
        <taxon>Dothideales</taxon>
        <taxon>Saccotheciaceae</taxon>
        <taxon>Aureobasidium</taxon>
    </lineage>
</organism>
<dbReference type="RefSeq" id="XP_029760767.1">
    <property type="nucleotide sequence ID" value="XM_029899444.1"/>
</dbReference>
<dbReference type="AlphaFoldDB" id="A0A074XGE0"/>
<protein>
    <submittedName>
        <fullName evidence="1">Uncharacterized protein</fullName>
    </submittedName>
</protein>
<dbReference type="GeneID" id="40741750"/>
<dbReference type="HOGENOM" id="CLU_2385798_0_0_1"/>
<dbReference type="Proteomes" id="UP000030706">
    <property type="component" value="Unassembled WGS sequence"/>
</dbReference>
<gene>
    <name evidence="1" type="ORF">M438DRAFT_216549</name>
</gene>
<accession>A0A074XGE0</accession>
<evidence type="ECO:0000313" key="2">
    <source>
        <dbReference type="Proteomes" id="UP000030706"/>
    </source>
</evidence>
<evidence type="ECO:0000313" key="1">
    <source>
        <dbReference type="EMBL" id="KEQ84580.1"/>
    </source>
</evidence>
<proteinExistence type="predicted"/>
<dbReference type="EMBL" id="KL584982">
    <property type="protein sequence ID" value="KEQ84580.1"/>
    <property type="molecule type" value="Genomic_DNA"/>
</dbReference>
<name>A0A074XGE0_AURPU</name>
<reference evidence="1 2" key="1">
    <citation type="journal article" date="2014" name="BMC Genomics">
        <title>Genome sequencing of four Aureobasidium pullulans varieties: biotechnological potential, stress tolerance, and description of new species.</title>
        <authorList>
            <person name="Gostin Ar C."/>
            <person name="Ohm R.A."/>
            <person name="Kogej T."/>
            <person name="Sonjak S."/>
            <person name="Turk M."/>
            <person name="Zajc J."/>
            <person name="Zalar P."/>
            <person name="Grube M."/>
            <person name="Sun H."/>
            <person name="Han J."/>
            <person name="Sharma A."/>
            <person name="Chiniquy J."/>
            <person name="Ngan C.Y."/>
            <person name="Lipzen A."/>
            <person name="Barry K."/>
            <person name="Grigoriev I.V."/>
            <person name="Gunde-Cimerman N."/>
        </authorList>
    </citation>
    <scope>NUCLEOTIDE SEQUENCE [LARGE SCALE GENOMIC DNA]</scope>
    <source>
        <strain evidence="1 2">EXF-150</strain>
    </source>
</reference>
<sequence>MFFAWLSLDKWRIPKVILPIWWGILQGATDELRCPIPDQIVAQPILLRFYSRARGYLAGFCAIFISFRHRFRACEITLVAEEFGCVLSFLPPAR</sequence>
<keyword evidence="2" id="KW-1185">Reference proteome</keyword>